<feature type="region of interest" description="Disordered" evidence="1">
    <location>
        <begin position="373"/>
        <end position="398"/>
    </location>
</feature>
<evidence type="ECO:0000313" key="3">
    <source>
        <dbReference type="EMBL" id="OAX43549.1"/>
    </source>
</evidence>
<feature type="region of interest" description="Disordered" evidence="1">
    <location>
        <begin position="88"/>
        <end position="111"/>
    </location>
</feature>
<protein>
    <submittedName>
        <fullName evidence="3">Uncharacterized protein</fullName>
    </submittedName>
</protein>
<evidence type="ECO:0000313" key="4">
    <source>
        <dbReference type="Proteomes" id="UP000092154"/>
    </source>
</evidence>
<reference evidence="3 4" key="1">
    <citation type="submission" date="2016-06" db="EMBL/GenBank/DDBJ databases">
        <title>Comparative genomics of the ectomycorrhizal sister species Rhizopogon vinicolor and Rhizopogon vesiculosus (Basidiomycota: Boletales) reveals a divergence of the mating type B locus.</title>
        <authorList>
            <consortium name="DOE Joint Genome Institute"/>
            <person name="Mujic A.B."/>
            <person name="Kuo A."/>
            <person name="Tritt A."/>
            <person name="Lipzen A."/>
            <person name="Chen C."/>
            <person name="Johnson J."/>
            <person name="Sharma A."/>
            <person name="Barry K."/>
            <person name="Grigoriev I.V."/>
            <person name="Spatafora J.W."/>
        </authorList>
    </citation>
    <scope>NUCLEOTIDE SEQUENCE [LARGE SCALE GENOMIC DNA]</scope>
    <source>
        <strain evidence="3 4">AM-OR11-026</strain>
    </source>
</reference>
<feature type="compositionally biased region" description="Polar residues" evidence="1">
    <location>
        <begin position="88"/>
        <end position="97"/>
    </location>
</feature>
<evidence type="ECO:0000256" key="2">
    <source>
        <dbReference type="SAM" id="Phobius"/>
    </source>
</evidence>
<dbReference type="InParanoid" id="A0A1B7NFI4"/>
<feature type="region of interest" description="Disordered" evidence="1">
    <location>
        <begin position="239"/>
        <end position="306"/>
    </location>
</feature>
<feature type="compositionally biased region" description="Low complexity" evidence="1">
    <location>
        <begin position="192"/>
        <end position="201"/>
    </location>
</feature>
<dbReference type="EMBL" id="KV448136">
    <property type="protein sequence ID" value="OAX43549.1"/>
    <property type="molecule type" value="Genomic_DNA"/>
</dbReference>
<organism evidence="3 4">
    <name type="scientific">Rhizopogon vinicolor AM-OR11-026</name>
    <dbReference type="NCBI Taxonomy" id="1314800"/>
    <lineage>
        <taxon>Eukaryota</taxon>
        <taxon>Fungi</taxon>
        <taxon>Dikarya</taxon>
        <taxon>Basidiomycota</taxon>
        <taxon>Agaricomycotina</taxon>
        <taxon>Agaricomycetes</taxon>
        <taxon>Agaricomycetidae</taxon>
        <taxon>Boletales</taxon>
        <taxon>Suillineae</taxon>
        <taxon>Rhizopogonaceae</taxon>
        <taxon>Rhizopogon</taxon>
    </lineage>
</organism>
<keyword evidence="2" id="KW-0812">Transmembrane</keyword>
<gene>
    <name evidence="3" type="ORF">K503DRAFT_124941</name>
</gene>
<feature type="transmembrane region" description="Helical" evidence="2">
    <location>
        <begin position="52"/>
        <end position="77"/>
    </location>
</feature>
<dbReference type="Proteomes" id="UP000092154">
    <property type="component" value="Unassembled WGS sequence"/>
</dbReference>
<keyword evidence="2" id="KW-0472">Membrane</keyword>
<dbReference type="STRING" id="1314800.A0A1B7NFI4"/>
<feature type="region of interest" description="Disordered" evidence="1">
    <location>
        <begin position="165"/>
        <end position="206"/>
    </location>
</feature>
<name>A0A1B7NFI4_9AGAM</name>
<feature type="compositionally biased region" description="Polar residues" evidence="1">
    <location>
        <begin position="256"/>
        <end position="272"/>
    </location>
</feature>
<proteinExistence type="predicted"/>
<dbReference type="OrthoDB" id="2666783at2759"/>
<keyword evidence="4" id="KW-1185">Reference proteome</keyword>
<accession>A0A1B7NFI4</accession>
<keyword evidence="2" id="KW-1133">Transmembrane helix</keyword>
<feature type="compositionally biased region" description="Polar residues" evidence="1">
    <location>
        <begin position="166"/>
        <end position="180"/>
    </location>
</feature>
<dbReference type="AlphaFoldDB" id="A0A1B7NFI4"/>
<feature type="compositionally biased region" description="Polar residues" evidence="1">
    <location>
        <begin position="289"/>
        <end position="305"/>
    </location>
</feature>
<sequence length="420" mass="44975">MVVVIYQFWPDAARTVVLLGLHVAGSTVFVTRSSSFPCSAFGSTANCHIMTMIVIVGSWVISGLVAMYAICLPFIAIDLLPRPPTRSQVNDLENPQDTVEEDAGKSLSSASLLKNQEGMSSDVYASELPIPPEIPAALRIHSNASSLTSLHVPHQEDDNIKLEAASTASVYTDPSRTSIAETIRAPDNTDRSLNSSGSSPSGQYPRRLDSIQLLPLPNHFVALDANRASVASSTYESTYESPAATPTIAEAPHRTPSMTTGSSASMYSQSTARAEYTSAIQQEHRSASADASRTPQSNALASPSTLIPDVPSRLSVHSMMASVHSHGEPQSSGAVYDTTNNGFLSPPLTALPSPRFSAGAPQISFELYLSDSPKRETEDLPTLRGPVRPNPDRVRTDSTTSIVDLDEWKRLVLNAAGREQ</sequence>
<evidence type="ECO:0000256" key="1">
    <source>
        <dbReference type="SAM" id="MobiDB-lite"/>
    </source>
</evidence>